<dbReference type="Proteomes" id="UP000198857">
    <property type="component" value="Unassembled WGS sequence"/>
</dbReference>
<evidence type="ECO:0000313" key="2">
    <source>
        <dbReference type="Proteomes" id="UP000198857"/>
    </source>
</evidence>
<protein>
    <recommendedName>
        <fullName evidence="3">Pentapeptide repeat-containing protein</fullName>
    </recommendedName>
</protein>
<reference evidence="2" key="1">
    <citation type="submission" date="2016-10" db="EMBL/GenBank/DDBJ databases">
        <authorList>
            <person name="Varghese N."/>
            <person name="Submissions S."/>
        </authorList>
    </citation>
    <scope>NUCLEOTIDE SEQUENCE [LARGE SCALE GENOMIC DNA]</scope>
    <source>
        <strain evidence="2">DSM 44208</strain>
    </source>
</reference>
<dbReference type="EMBL" id="FOWQ01000006">
    <property type="protein sequence ID" value="SFP60636.1"/>
    <property type="molecule type" value="Genomic_DNA"/>
</dbReference>
<dbReference type="AlphaFoldDB" id="A0A1I5RRS7"/>
<evidence type="ECO:0008006" key="3">
    <source>
        <dbReference type="Google" id="ProtNLM"/>
    </source>
</evidence>
<organism evidence="1 2">
    <name type="scientific">Geodermatophilus dictyosporus</name>
    <dbReference type="NCBI Taxonomy" id="1523247"/>
    <lineage>
        <taxon>Bacteria</taxon>
        <taxon>Bacillati</taxon>
        <taxon>Actinomycetota</taxon>
        <taxon>Actinomycetes</taxon>
        <taxon>Geodermatophilales</taxon>
        <taxon>Geodermatophilaceae</taxon>
        <taxon>Geodermatophilus</taxon>
    </lineage>
</organism>
<sequence length="235" mass="26079">MGWDETTVVTYADLQAGARPGGEVRVEGGGLVRGADLSNWKVSWLLFAEATSPLSSLLPRPLKPGRVGREIPLFLECDFSGLTCPAFDPVIARFVRCRFERVDIELNLGTASAHFEDCTFSGRWDGNFDARPHALDPAKRVTVRGNDFTGCRGIGLQGGIDWTANTFDLSLHLVLWRGDPNWGQIRQIAEEDGYLRNVVSSIEGHGPFGLGQDWAVLDREHVADDLWTRLRRACR</sequence>
<accession>A0A1I5RRS7</accession>
<name>A0A1I5RRS7_9ACTN</name>
<proteinExistence type="predicted"/>
<gene>
    <name evidence="1" type="ORF">SAMN05660464_3656</name>
</gene>
<keyword evidence="2" id="KW-1185">Reference proteome</keyword>
<evidence type="ECO:0000313" key="1">
    <source>
        <dbReference type="EMBL" id="SFP60636.1"/>
    </source>
</evidence>